<gene>
    <name evidence="1" type="ORF">NTE_02694</name>
</gene>
<organism evidence="1 2">
    <name type="scientific">Candidatus Nitrososphaera evergladensis SR1</name>
    <dbReference type="NCBI Taxonomy" id="1459636"/>
    <lineage>
        <taxon>Archaea</taxon>
        <taxon>Nitrososphaerota</taxon>
        <taxon>Nitrososphaeria</taxon>
        <taxon>Nitrososphaerales</taxon>
        <taxon>Nitrososphaeraceae</taxon>
        <taxon>Nitrososphaera</taxon>
    </lineage>
</organism>
<dbReference type="InterPro" id="IPR015943">
    <property type="entry name" value="WD40/YVTN_repeat-like_dom_sf"/>
</dbReference>
<evidence type="ECO:0000313" key="1">
    <source>
        <dbReference type="EMBL" id="AIF84736.1"/>
    </source>
</evidence>
<dbReference type="InterPro" id="IPR051344">
    <property type="entry name" value="Vgb"/>
</dbReference>
<sequence>MWRYVVAPALAVAVLLLAVLPFQVVNAQTVTTGNDDVTYTKESKFIKEFQINDLKEDRGLGGITTDARGMPWFYFSTNATSAVFSFDPSGNKFTRYDVQGETVVDNPVIKLAAGQLVFDREGALWFTDARTNSIGRLANGQIQLIPIPTEKSGPMGIALSPDGGSVWFAEILGNKIGKVDTASAKITAEYSLPEQSGPTFLDFDDSGALWVSLSYSRSVMRIEPWLLASSSAAGMPILSLPKPDSFSPFGIAVANNGKLYLSDHGSSRVIVSDATLQNYTSYWTSPSGSFPATLPSQIVSDDKSGNVYFPEHGGNRIARIDSQGVMTEYEIPTGPLSAAVFAAVSHDGKKVWFTEWASNKVAYLDASAQVPFDAQILQPQQSITLTKSGAASLDVLIKKSAIANGSDNSLGSLSLSQVEVGLTGMTESGLAGVTYHANPPRVNLQENASSSSAESNIQLQARITPSPAIIPRWSRFRLLRRTMTA</sequence>
<proteinExistence type="predicted"/>
<dbReference type="GO" id="GO:0016829">
    <property type="term" value="F:lyase activity"/>
    <property type="evidence" value="ECO:0007669"/>
    <property type="project" value="UniProtKB-KW"/>
</dbReference>
<dbReference type="AlphaFoldDB" id="A0A075MT62"/>
<dbReference type="PANTHER" id="PTHR40274:SF3">
    <property type="entry name" value="VIRGINIAMYCIN B LYASE"/>
    <property type="match status" value="1"/>
</dbReference>
<dbReference type="EMBL" id="CP007174">
    <property type="protein sequence ID" value="AIF84736.1"/>
    <property type="molecule type" value="Genomic_DNA"/>
</dbReference>
<dbReference type="eggNOG" id="arCOG03564">
    <property type="taxonomic scope" value="Archaea"/>
</dbReference>
<protein>
    <submittedName>
        <fullName evidence="1">Streptogramin lyase</fullName>
    </submittedName>
</protein>
<dbReference type="Pfam" id="PF24684">
    <property type="entry name" value="Vgb_lyase"/>
    <property type="match status" value="1"/>
</dbReference>
<name>A0A075MT62_9ARCH</name>
<dbReference type="SUPFAM" id="SSF101898">
    <property type="entry name" value="NHL repeat"/>
    <property type="match status" value="1"/>
</dbReference>
<accession>A0A075MT62</accession>
<dbReference type="Gene3D" id="2.130.10.10">
    <property type="entry name" value="YVTN repeat-like/Quinoprotein amine dehydrogenase"/>
    <property type="match status" value="2"/>
</dbReference>
<dbReference type="Proteomes" id="UP000028194">
    <property type="component" value="Chromosome"/>
</dbReference>
<keyword evidence="1" id="KW-0456">Lyase</keyword>
<dbReference type="STRING" id="1459636.NTE_02694"/>
<dbReference type="HOGENOM" id="CLU_562156_0_0_2"/>
<evidence type="ECO:0000313" key="2">
    <source>
        <dbReference type="Proteomes" id="UP000028194"/>
    </source>
</evidence>
<reference evidence="1 2" key="1">
    <citation type="journal article" date="2014" name="PLoS ONE">
        <title>Genome Sequence of Candidatus Nitrososphaera evergladensis from Group I.1b Enriched from Everglades Soil Reveals Novel Genomic Features of the Ammonia-Oxidizing Archaea.</title>
        <authorList>
            <person name="Zhalnina K.V."/>
            <person name="Dias R."/>
            <person name="Leonard M.T."/>
            <person name="Dorr de Quadros P."/>
            <person name="Camargo F.A."/>
            <person name="Drew J.C."/>
            <person name="Farmerie W.G."/>
            <person name="Daroub S.H."/>
            <person name="Triplett E.W."/>
        </authorList>
    </citation>
    <scope>NUCLEOTIDE SEQUENCE [LARGE SCALE GENOMIC DNA]</scope>
    <source>
        <strain evidence="1 2">SR1</strain>
    </source>
</reference>
<keyword evidence="2" id="KW-1185">Reference proteome</keyword>
<dbReference type="PANTHER" id="PTHR40274">
    <property type="entry name" value="VIRGINIAMYCIN B LYASE"/>
    <property type="match status" value="1"/>
</dbReference>
<dbReference type="KEGG" id="nev:NTE_02694"/>